<proteinExistence type="predicted"/>
<dbReference type="EMBL" id="JACORU010000014">
    <property type="protein sequence ID" value="MBC5768090.1"/>
    <property type="molecule type" value="Genomic_DNA"/>
</dbReference>
<sequence>MQSHPHLKGRGPDVVETVIVEAKAIDAESTQPPGQRSGHGVDSVLDLMLKDAAARSPAQFAGSNGK</sequence>
<comment type="caution">
    <text evidence="1">The sequence shown here is derived from an EMBL/GenBank/DDBJ whole genome shotgun (WGS) entry which is preliminary data.</text>
</comment>
<dbReference type="Proteomes" id="UP000596827">
    <property type="component" value="Unassembled WGS sequence"/>
</dbReference>
<evidence type="ECO:0000313" key="1">
    <source>
        <dbReference type="EMBL" id="MBC5768090.1"/>
    </source>
</evidence>
<gene>
    <name evidence="1" type="ORF">H8R02_26740</name>
</gene>
<protein>
    <submittedName>
        <fullName evidence="1">Uncharacterized protein</fullName>
    </submittedName>
</protein>
<name>A0A923MCD4_9BURK</name>
<dbReference type="AlphaFoldDB" id="A0A923MCD4"/>
<accession>A0A923MCD4</accession>
<reference evidence="1" key="1">
    <citation type="submission" date="2020-08" db="EMBL/GenBank/DDBJ databases">
        <title>Ramlibacter sp. GTP1 16S ribosomal RNA gene genome sequencing and assembly.</title>
        <authorList>
            <person name="Kang M."/>
        </authorList>
    </citation>
    <scope>NUCLEOTIDE SEQUENCE</scope>
    <source>
        <strain evidence="1">GTP1</strain>
    </source>
</reference>
<dbReference type="RefSeq" id="WP_187084573.1">
    <property type="nucleotide sequence ID" value="NZ_JACORU010000014.1"/>
</dbReference>
<keyword evidence="2" id="KW-1185">Reference proteome</keyword>
<evidence type="ECO:0000313" key="2">
    <source>
        <dbReference type="Proteomes" id="UP000596827"/>
    </source>
</evidence>
<organism evidence="1 2">
    <name type="scientific">Ramlibacter albus</name>
    <dbReference type="NCBI Taxonomy" id="2079448"/>
    <lineage>
        <taxon>Bacteria</taxon>
        <taxon>Pseudomonadati</taxon>
        <taxon>Pseudomonadota</taxon>
        <taxon>Betaproteobacteria</taxon>
        <taxon>Burkholderiales</taxon>
        <taxon>Comamonadaceae</taxon>
        <taxon>Ramlibacter</taxon>
    </lineage>
</organism>